<protein>
    <submittedName>
        <fullName evidence="7">O-antigen ligase family protein</fullName>
    </submittedName>
</protein>
<dbReference type="AlphaFoldDB" id="A0A931E838"/>
<feature type="transmembrane region" description="Helical" evidence="5">
    <location>
        <begin position="287"/>
        <end position="304"/>
    </location>
</feature>
<keyword evidence="4 5" id="KW-0472">Membrane</keyword>
<evidence type="ECO:0000256" key="2">
    <source>
        <dbReference type="ARBA" id="ARBA00022692"/>
    </source>
</evidence>
<feature type="transmembrane region" description="Helical" evidence="5">
    <location>
        <begin position="180"/>
        <end position="198"/>
    </location>
</feature>
<dbReference type="Pfam" id="PF04932">
    <property type="entry name" value="Wzy_C"/>
    <property type="match status" value="1"/>
</dbReference>
<evidence type="ECO:0000256" key="1">
    <source>
        <dbReference type="ARBA" id="ARBA00004141"/>
    </source>
</evidence>
<organism evidence="7 8">
    <name type="scientific">Panacibacter microcysteis</name>
    <dbReference type="NCBI Taxonomy" id="2793269"/>
    <lineage>
        <taxon>Bacteria</taxon>
        <taxon>Pseudomonadati</taxon>
        <taxon>Bacteroidota</taxon>
        <taxon>Chitinophagia</taxon>
        <taxon>Chitinophagales</taxon>
        <taxon>Chitinophagaceae</taxon>
        <taxon>Panacibacter</taxon>
    </lineage>
</organism>
<reference evidence="7" key="1">
    <citation type="submission" date="2020-11" db="EMBL/GenBank/DDBJ databases">
        <title>Bacterial whole genome sequence for Panacibacter sp. DH6.</title>
        <authorList>
            <person name="Le V."/>
            <person name="Ko S."/>
            <person name="Ahn C.-Y."/>
            <person name="Oh H.-M."/>
        </authorList>
    </citation>
    <scope>NUCLEOTIDE SEQUENCE</scope>
    <source>
        <strain evidence="7">DH6</strain>
    </source>
</reference>
<dbReference type="RefSeq" id="WP_196990847.1">
    <property type="nucleotide sequence ID" value="NZ_JADWYR010000001.1"/>
</dbReference>
<keyword evidence="2 5" id="KW-0812">Transmembrane</keyword>
<dbReference type="InterPro" id="IPR007016">
    <property type="entry name" value="O-antigen_ligase-rel_domated"/>
</dbReference>
<feature type="transmembrane region" description="Helical" evidence="5">
    <location>
        <begin position="102"/>
        <end position="119"/>
    </location>
</feature>
<feature type="transmembrane region" description="Helical" evidence="5">
    <location>
        <begin position="410"/>
        <end position="431"/>
    </location>
</feature>
<feature type="transmembrane region" description="Helical" evidence="5">
    <location>
        <begin position="378"/>
        <end position="398"/>
    </location>
</feature>
<comment type="subcellular location">
    <subcellularLocation>
        <location evidence="1">Membrane</location>
        <topology evidence="1">Multi-pass membrane protein</topology>
    </subcellularLocation>
</comment>
<feature type="transmembrane region" description="Helical" evidence="5">
    <location>
        <begin position="12"/>
        <end position="29"/>
    </location>
</feature>
<gene>
    <name evidence="7" type="ORF">I5907_11440</name>
</gene>
<dbReference type="GO" id="GO:0016020">
    <property type="term" value="C:membrane"/>
    <property type="evidence" value="ECO:0007669"/>
    <property type="project" value="UniProtKB-SubCell"/>
</dbReference>
<feature type="transmembrane region" description="Helical" evidence="5">
    <location>
        <begin position="73"/>
        <end position="90"/>
    </location>
</feature>
<dbReference type="PROSITE" id="PS51257">
    <property type="entry name" value="PROKAR_LIPOPROTEIN"/>
    <property type="match status" value="1"/>
</dbReference>
<feature type="transmembrane region" description="Helical" evidence="5">
    <location>
        <begin position="241"/>
        <end position="257"/>
    </location>
</feature>
<evidence type="ECO:0000256" key="4">
    <source>
        <dbReference type="ARBA" id="ARBA00023136"/>
    </source>
</evidence>
<feature type="domain" description="O-antigen ligase-related" evidence="6">
    <location>
        <begin position="247"/>
        <end position="387"/>
    </location>
</feature>
<keyword evidence="3 5" id="KW-1133">Transmembrane helix</keyword>
<comment type="caution">
    <text evidence="7">The sequence shown here is derived from an EMBL/GenBank/DDBJ whole genome shotgun (WGS) entry which is preliminary data.</text>
</comment>
<accession>A0A931E838</accession>
<dbReference type="EMBL" id="JADWYR010000001">
    <property type="protein sequence ID" value="MBG9376853.1"/>
    <property type="molecule type" value="Genomic_DNA"/>
</dbReference>
<dbReference type="GO" id="GO:0016874">
    <property type="term" value="F:ligase activity"/>
    <property type="evidence" value="ECO:0007669"/>
    <property type="project" value="UniProtKB-KW"/>
</dbReference>
<keyword evidence="8" id="KW-1185">Reference proteome</keyword>
<dbReference type="PANTHER" id="PTHR37422:SF13">
    <property type="entry name" value="LIPOPOLYSACCHARIDE BIOSYNTHESIS PROTEIN PA4999-RELATED"/>
    <property type="match status" value="1"/>
</dbReference>
<proteinExistence type="predicted"/>
<evidence type="ECO:0000256" key="5">
    <source>
        <dbReference type="SAM" id="Phobius"/>
    </source>
</evidence>
<name>A0A931E838_9BACT</name>
<feature type="transmembrane region" description="Helical" evidence="5">
    <location>
        <begin position="263"/>
        <end position="280"/>
    </location>
</feature>
<dbReference type="InterPro" id="IPR051533">
    <property type="entry name" value="WaaL-like"/>
</dbReference>
<evidence type="ECO:0000313" key="8">
    <source>
        <dbReference type="Proteomes" id="UP000628448"/>
    </source>
</evidence>
<sequence length="484" mass="54658">MAMTLKLKDAWYWIANFAILASCSVSMMMDDPIYLIAVAAPLIFLDRAYVVPVFIFIACIEGSFVSDDASSKAETYAIAVALPFFLYDIITRNKIKVPFKLSLLYVFFGVFVISGMITWGAHPEIKRYVSQALYMKLGIFIYVKMFMKIIKLIFFFMYLKVLINSDKELLYRGLTLVKDMAAYLIALVLVDMLLFGAVTEKFDTLHFGDAHHGDFSSNMNALGVMLYIGIFEPKSTLFKRFVNLAGLGCLLFVIMNIASRNGLLNFVILGCLGGFIALWNLRWGAKVLIVAAAVVVAGACGYIFKDSPTIERFIYQTEEEDGGERIAYWKAGYQAVSRNPVFGVGGDETASLWATFQYAKEVDPHVMHNTFLEFAVEYGLLGEIFFLIYVGVILWHSYRNFMFAAKYNDIILAAPGIAYFISIFAGLFVSRIWESTLWYYSTLVFATYVVYRKPIEDAFSKRKKYLVHGLPDPLKDPAIAIHPA</sequence>
<evidence type="ECO:0000313" key="7">
    <source>
        <dbReference type="EMBL" id="MBG9376853.1"/>
    </source>
</evidence>
<evidence type="ECO:0000256" key="3">
    <source>
        <dbReference type="ARBA" id="ARBA00022989"/>
    </source>
</evidence>
<dbReference type="Proteomes" id="UP000628448">
    <property type="component" value="Unassembled WGS sequence"/>
</dbReference>
<feature type="transmembrane region" description="Helical" evidence="5">
    <location>
        <begin position="139"/>
        <end position="159"/>
    </location>
</feature>
<keyword evidence="7" id="KW-0436">Ligase</keyword>
<dbReference type="PANTHER" id="PTHR37422">
    <property type="entry name" value="TEICHURONIC ACID BIOSYNTHESIS PROTEIN TUAE"/>
    <property type="match status" value="1"/>
</dbReference>
<evidence type="ECO:0000259" key="6">
    <source>
        <dbReference type="Pfam" id="PF04932"/>
    </source>
</evidence>
<feature type="transmembrane region" description="Helical" evidence="5">
    <location>
        <begin position="36"/>
        <end position="58"/>
    </location>
</feature>